<accession>A0A1F5YRW5</accession>
<protein>
    <recommendedName>
        <fullName evidence="4">Putative pterin-4-alpha-carbinolamine dehydratase</fullName>
        <shortName evidence="4">PHS</shortName>
        <ecNumber evidence="4">4.2.1.96</ecNumber>
    </recommendedName>
    <alternativeName>
        <fullName evidence="4">4-alpha-hydroxy-tetrahydropterin dehydratase</fullName>
    </alternativeName>
    <alternativeName>
        <fullName evidence="4">Pterin carbinolamine dehydratase</fullName>
        <shortName evidence="4">PCD</shortName>
    </alternativeName>
</protein>
<dbReference type="CDD" id="cd00488">
    <property type="entry name" value="PCD_DCoH"/>
    <property type="match status" value="1"/>
</dbReference>
<name>A0A1F5YRW5_9BACT</name>
<reference evidence="5 6" key="1">
    <citation type="journal article" date="2016" name="Nat. Commun.">
        <title>Thousands of microbial genomes shed light on interconnected biogeochemical processes in an aquifer system.</title>
        <authorList>
            <person name="Anantharaman K."/>
            <person name="Brown C.T."/>
            <person name="Hug L.A."/>
            <person name="Sharon I."/>
            <person name="Castelle C.J."/>
            <person name="Probst A.J."/>
            <person name="Thomas B.C."/>
            <person name="Singh A."/>
            <person name="Wilkins M.J."/>
            <person name="Karaoz U."/>
            <person name="Brodie E.L."/>
            <person name="Williams K.H."/>
            <person name="Hubbard S.S."/>
            <person name="Banfield J.F."/>
        </authorList>
    </citation>
    <scope>NUCLEOTIDE SEQUENCE [LARGE SCALE GENOMIC DNA]</scope>
</reference>
<dbReference type="InterPro" id="IPR001533">
    <property type="entry name" value="Pterin_deHydtase"/>
</dbReference>
<dbReference type="GO" id="GO:0008124">
    <property type="term" value="F:4-alpha-hydroxytetrahydrobiopterin dehydratase activity"/>
    <property type="evidence" value="ECO:0007669"/>
    <property type="project" value="UniProtKB-UniRule"/>
</dbReference>
<dbReference type="EMBL" id="MFIX01000169">
    <property type="protein sequence ID" value="OGG02834.1"/>
    <property type="molecule type" value="Genomic_DNA"/>
</dbReference>
<dbReference type="PANTHER" id="PTHR12599:SF0">
    <property type="entry name" value="PTERIN-4-ALPHA-CARBINOLAMINE DEHYDRATASE"/>
    <property type="match status" value="1"/>
</dbReference>
<comment type="catalytic activity">
    <reaction evidence="1 4">
        <text>(4aS,6R)-4a-hydroxy-L-erythro-5,6,7,8-tetrahydrobiopterin = (6R)-L-erythro-6,7-dihydrobiopterin + H2O</text>
        <dbReference type="Rhea" id="RHEA:11920"/>
        <dbReference type="ChEBI" id="CHEBI:15377"/>
        <dbReference type="ChEBI" id="CHEBI:15642"/>
        <dbReference type="ChEBI" id="CHEBI:43120"/>
        <dbReference type="EC" id="4.2.1.96"/>
    </reaction>
</comment>
<dbReference type="InterPro" id="IPR036428">
    <property type="entry name" value="PCD_sf"/>
</dbReference>
<dbReference type="NCBIfam" id="NF002017">
    <property type="entry name" value="PRK00823.1-2"/>
    <property type="match status" value="1"/>
</dbReference>
<dbReference type="Pfam" id="PF01329">
    <property type="entry name" value="Pterin_4a"/>
    <property type="match status" value="1"/>
</dbReference>
<dbReference type="STRING" id="1817867.A3F83_06565"/>
<dbReference type="Gene3D" id="3.30.1360.20">
    <property type="entry name" value="Transcriptional coactivator/pterin dehydratase"/>
    <property type="match status" value="1"/>
</dbReference>
<dbReference type="SUPFAM" id="SSF55248">
    <property type="entry name" value="PCD-like"/>
    <property type="match status" value="1"/>
</dbReference>
<evidence type="ECO:0000256" key="3">
    <source>
        <dbReference type="ARBA" id="ARBA00023239"/>
    </source>
</evidence>
<dbReference type="GO" id="GO:0006729">
    <property type="term" value="P:tetrahydrobiopterin biosynthetic process"/>
    <property type="evidence" value="ECO:0007669"/>
    <property type="project" value="InterPro"/>
</dbReference>
<evidence type="ECO:0000313" key="6">
    <source>
        <dbReference type="Proteomes" id="UP000179129"/>
    </source>
</evidence>
<comment type="similarity">
    <text evidence="2 4">Belongs to the pterin-4-alpha-carbinolamine dehydratase family.</text>
</comment>
<evidence type="ECO:0000256" key="2">
    <source>
        <dbReference type="ARBA" id="ARBA00006472"/>
    </source>
</evidence>
<organism evidence="5 6">
    <name type="scientific">Candidatus Glassbacteria bacterium RIFCSPLOWO2_12_FULL_58_11</name>
    <dbReference type="NCBI Taxonomy" id="1817867"/>
    <lineage>
        <taxon>Bacteria</taxon>
        <taxon>Candidatus Glassiibacteriota</taxon>
    </lineage>
</organism>
<dbReference type="AlphaFoldDB" id="A0A1F5YRW5"/>
<evidence type="ECO:0000256" key="4">
    <source>
        <dbReference type="HAMAP-Rule" id="MF_00434"/>
    </source>
</evidence>
<dbReference type="HAMAP" id="MF_00434">
    <property type="entry name" value="Pterin_4_alpha"/>
    <property type="match status" value="1"/>
</dbReference>
<dbReference type="PANTHER" id="PTHR12599">
    <property type="entry name" value="PTERIN-4-ALPHA-CARBINOLAMINE DEHYDRATASE"/>
    <property type="match status" value="1"/>
</dbReference>
<dbReference type="Proteomes" id="UP000179129">
    <property type="component" value="Unassembled WGS sequence"/>
</dbReference>
<keyword evidence="3 4" id="KW-0456">Lyase</keyword>
<comment type="caution">
    <text evidence="5">The sequence shown here is derived from an EMBL/GenBank/DDBJ whole genome shotgun (WGS) entry which is preliminary data.</text>
</comment>
<proteinExistence type="inferred from homology"/>
<evidence type="ECO:0000256" key="1">
    <source>
        <dbReference type="ARBA" id="ARBA00001554"/>
    </source>
</evidence>
<gene>
    <name evidence="5" type="ORF">A3F83_06565</name>
</gene>
<dbReference type="EC" id="4.2.1.96" evidence="4"/>
<evidence type="ECO:0000313" key="5">
    <source>
        <dbReference type="EMBL" id="OGG02834.1"/>
    </source>
</evidence>
<sequence>MSDTGALADRKCKPCEGGVEPLSESEARKLLEQLPQWELAEGKRIRRKFTFKDFRAAQAWLNRVADQAEAENHHPDITWNYNKVLIELSTHSIGGLSENDFILADRIDRLKT</sequence>